<protein>
    <recommendedName>
        <fullName evidence="6">Methylamine utilisation protein MauE domain-containing protein</fullName>
    </recommendedName>
</protein>
<evidence type="ECO:0000313" key="8">
    <source>
        <dbReference type="Proteomes" id="UP000293347"/>
    </source>
</evidence>
<evidence type="ECO:0000259" key="6">
    <source>
        <dbReference type="Pfam" id="PF07291"/>
    </source>
</evidence>
<proteinExistence type="predicted"/>
<dbReference type="RefSeq" id="WP_131597325.1">
    <property type="nucleotide sequence ID" value="NZ_SJSL01000005.1"/>
</dbReference>
<dbReference type="OrthoDB" id="673785at2"/>
<evidence type="ECO:0000256" key="5">
    <source>
        <dbReference type="SAM" id="Phobius"/>
    </source>
</evidence>
<feature type="domain" description="Methylamine utilisation protein MauE" evidence="6">
    <location>
        <begin position="12"/>
        <end position="138"/>
    </location>
</feature>
<feature type="transmembrane region" description="Helical" evidence="5">
    <location>
        <begin position="12"/>
        <end position="30"/>
    </location>
</feature>
<keyword evidence="8" id="KW-1185">Reference proteome</keyword>
<dbReference type="AlphaFoldDB" id="A0A4R0NHD3"/>
<evidence type="ECO:0000313" key="7">
    <source>
        <dbReference type="EMBL" id="TCC99990.1"/>
    </source>
</evidence>
<evidence type="ECO:0000256" key="3">
    <source>
        <dbReference type="ARBA" id="ARBA00022989"/>
    </source>
</evidence>
<feature type="transmembrane region" description="Helical" evidence="5">
    <location>
        <begin position="50"/>
        <end position="73"/>
    </location>
</feature>
<name>A0A4R0NHD3_9SPHI</name>
<organism evidence="7 8">
    <name type="scientific">Pedobacter psychroterrae</name>
    <dbReference type="NCBI Taxonomy" id="2530453"/>
    <lineage>
        <taxon>Bacteria</taxon>
        <taxon>Pseudomonadati</taxon>
        <taxon>Bacteroidota</taxon>
        <taxon>Sphingobacteriia</taxon>
        <taxon>Sphingobacteriales</taxon>
        <taxon>Sphingobacteriaceae</taxon>
        <taxon>Pedobacter</taxon>
    </lineage>
</organism>
<comment type="subcellular location">
    <subcellularLocation>
        <location evidence="1">Membrane</location>
        <topology evidence="1">Multi-pass membrane protein</topology>
    </subcellularLocation>
</comment>
<evidence type="ECO:0000256" key="1">
    <source>
        <dbReference type="ARBA" id="ARBA00004141"/>
    </source>
</evidence>
<comment type="caution">
    <text evidence="7">The sequence shown here is derived from an EMBL/GenBank/DDBJ whole genome shotgun (WGS) entry which is preliminary data.</text>
</comment>
<feature type="transmembrane region" description="Helical" evidence="5">
    <location>
        <begin position="80"/>
        <end position="99"/>
    </location>
</feature>
<feature type="transmembrane region" description="Helical" evidence="5">
    <location>
        <begin position="119"/>
        <end position="139"/>
    </location>
</feature>
<accession>A0A4R0NHD3</accession>
<evidence type="ECO:0000256" key="4">
    <source>
        <dbReference type="ARBA" id="ARBA00023136"/>
    </source>
</evidence>
<keyword evidence="2 5" id="KW-0812">Transmembrane</keyword>
<sequence>MENQRKVGKYEVIITVIATMLALLFLYAALSKLLDYDTSKREMLNQVFPRGISLILVWLVPVVELLIVQTLLFRSTRLMGMYFSSGLLILFSLYISITMSGAFGRIPCSCGGILKHMSYWTHLGFNVIFIVMAVLGIALEKQWNTVNRWFKFFNGRGGASKLSN</sequence>
<dbReference type="Proteomes" id="UP000293347">
    <property type="component" value="Unassembled WGS sequence"/>
</dbReference>
<reference evidence="7 8" key="1">
    <citation type="submission" date="2019-02" db="EMBL/GenBank/DDBJ databases">
        <title>Pedobacter sp. RP-1-14 sp. nov., isolated from Arctic soil.</title>
        <authorList>
            <person name="Dahal R.H."/>
        </authorList>
    </citation>
    <scope>NUCLEOTIDE SEQUENCE [LARGE SCALE GENOMIC DNA]</scope>
    <source>
        <strain evidence="7 8">RP-1-14</strain>
    </source>
</reference>
<evidence type="ECO:0000256" key="2">
    <source>
        <dbReference type="ARBA" id="ARBA00022692"/>
    </source>
</evidence>
<gene>
    <name evidence="7" type="ORF">EZ437_17275</name>
</gene>
<dbReference type="UniPathway" id="UPA00895"/>
<keyword evidence="3 5" id="KW-1133">Transmembrane helix</keyword>
<dbReference type="Pfam" id="PF07291">
    <property type="entry name" value="MauE"/>
    <property type="match status" value="1"/>
</dbReference>
<keyword evidence="4 5" id="KW-0472">Membrane</keyword>
<dbReference type="GO" id="GO:0030416">
    <property type="term" value="P:methylamine metabolic process"/>
    <property type="evidence" value="ECO:0007669"/>
    <property type="project" value="InterPro"/>
</dbReference>
<dbReference type="GO" id="GO:0016020">
    <property type="term" value="C:membrane"/>
    <property type="evidence" value="ECO:0007669"/>
    <property type="project" value="UniProtKB-SubCell"/>
</dbReference>
<dbReference type="EMBL" id="SJSL01000005">
    <property type="protein sequence ID" value="TCC99990.1"/>
    <property type="molecule type" value="Genomic_DNA"/>
</dbReference>
<dbReference type="InterPro" id="IPR009908">
    <property type="entry name" value="Methylamine_util_MauE"/>
</dbReference>